<evidence type="ECO:0000313" key="2">
    <source>
        <dbReference type="Proteomes" id="UP001233172"/>
    </source>
</evidence>
<evidence type="ECO:0000313" key="1">
    <source>
        <dbReference type="EMBL" id="KAK0042532.1"/>
    </source>
</evidence>
<comment type="caution">
    <text evidence="1">The sequence shown here is derived from an EMBL/GenBank/DDBJ whole genome shotgun (WGS) entry which is preliminary data.</text>
</comment>
<proteinExistence type="predicted"/>
<protein>
    <submittedName>
        <fullName evidence="1">Uncharacterized protein</fullName>
    </submittedName>
</protein>
<accession>A0AAD8AVE1</accession>
<reference evidence="1" key="1">
    <citation type="journal article" date="2023" name="PLoS Negl. Trop. Dis.">
        <title>A genome sequence for Biomphalaria pfeifferi, the major vector snail for the human-infecting parasite Schistosoma mansoni.</title>
        <authorList>
            <person name="Bu L."/>
            <person name="Lu L."/>
            <person name="Laidemitt M.R."/>
            <person name="Zhang S.M."/>
            <person name="Mutuku M."/>
            <person name="Mkoji G."/>
            <person name="Steinauer M."/>
            <person name="Loker E.S."/>
        </authorList>
    </citation>
    <scope>NUCLEOTIDE SEQUENCE</scope>
    <source>
        <strain evidence="1">KasaAsao</strain>
    </source>
</reference>
<organism evidence="1 2">
    <name type="scientific">Biomphalaria pfeifferi</name>
    <name type="common">Bloodfluke planorb</name>
    <name type="synonym">Freshwater snail</name>
    <dbReference type="NCBI Taxonomy" id="112525"/>
    <lineage>
        <taxon>Eukaryota</taxon>
        <taxon>Metazoa</taxon>
        <taxon>Spiralia</taxon>
        <taxon>Lophotrochozoa</taxon>
        <taxon>Mollusca</taxon>
        <taxon>Gastropoda</taxon>
        <taxon>Heterobranchia</taxon>
        <taxon>Euthyneura</taxon>
        <taxon>Panpulmonata</taxon>
        <taxon>Hygrophila</taxon>
        <taxon>Lymnaeoidea</taxon>
        <taxon>Planorbidae</taxon>
        <taxon>Biomphalaria</taxon>
    </lineage>
</organism>
<keyword evidence="2" id="KW-1185">Reference proteome</keyword>
<reference evidence="1" key="2">
    <citation type="submission" date="2023-04" db="EMBL/GenBank/DDBJ databases">
        <authorList>
            <person name="Bu L."/>
            <person name="Lu L."/>
            <person name="Laidemitt M.R."/>
            <person name="Zhang S.M."/>
            <person name="Mutuku M."/>
            <person name="Mkoji G."/>
            <person name="Steinauer M."/>
            <person name="Loker E.S."/>
        </authorList>
    </citation>
    <scope>NUCLEOTIDE SEQUENCE</scope>
    <source>
        <strain evidence="1">KasaAsao</strain>
        <tissue evidence="1">Whole Snail</tissue>
    </source>
</reference>
<sequence>MLRRRKVEIVKVSNNDHSPLHLQSTSPSVHFTFSPLHLQSTSPLVHFTFSPLHLQSTSPLVHFTFSPLHLQSTQIKECKKKIDWWS</sequence>
<dbReference type="AlphaFoldDB" id="A0AAD8AVE1"/>
<dbReference type="Proteomes" id="UP001233172">
    <property type="component" value="Unassembled WGS sequence"/>
</dbReference>
<dbReference type="EMBL" id="JASAOG010000239">
    <property type="protein sequence ID" value="KAK0042532.1"/>
    <property type="molecule type" value="Genomic_DNA"/>
</dbReference>
<name>A0AAD8AVE1_BIOPF</name>
<gene>
    <name evidence="1" type="ORF">Bpfe_028078</name>
</gene>